<dbReference type="EMBL" id="MU250538">
    <property type="protein sequence ID" value="KAG7444942.1"/>
    <property type="molecule type" value="Genomic_DNA"/>
</dbReference>
<keyword evidence="2" id="KW-1185">Reference proteome</keyword>
<dbReference type="AlphaFoldDB" id="A0A9P7VQW4"/>
<dbReference type="Proteomes" id="UP000812287">
    <property type="component" value="Unassembled WGS sequence"/>
</dbReference>
<dbReference type="Gene3D" id="3.20.20.80">
    <property type="entry name" value="Glycosidases"/>
    <property type="match status" value="1"/>
</dbReference>
<evidence type="ECO:0000313" key="2">
    <source>
        <dbReference type="Proteomes" id="UP000812287"/>
    </source>
</evidence>
<evidence type="ECO:0000313" key="1">
    <source>
        <dbReference type="EMBL" id="KAG7444942.1"/>
    </source>
</evidence>
<sequence length="114" mass="12433">MAGVWDKAAYAALNTIYLFDDERTGIKSQYAAAGVKLLVSIFGSFDVPTTSRADPTATADTMAAWVSQYNLDGIDADYEDFAAFDAGDGKAEQWLADFTTRNPSEKFIHSDTFP</sequence>
<comment type="caution">
    <text evidence="1">The sequence shown here is derived from an EMBL/GenBank/DDBJ whole genome shotgun (WGS) entry which is preliminary data.</text>
</comment>
<dbReference type="SUPFAM" id="SSF51445">
    <property type="entry name" value="(Trans)glycosidases"/>
    <property type="match status" value="1"/>
</dbReference>
<dbReference type="RefSeq" id="XP_043038442.1">
    <property type="nucleotide sequence ID" value="XM_043179275.1"/>
</dbReference>
<dbReference type="OrthoDB" id="3012298at2759"/>
<protein>
    <recommendedName>
        <fullName evidence="3">Chitinase</fullName>
    </recommendedName>
</protein>
<name>A0A9P7VQW4_9AGAR</name>
<reference evidence="1" key="1">
    <citation type="submission" date="2020-11" db="EMBL/GenBank/DDBJ databases">
        <title>Adaptations for nitrogen fixation in a non-lichenized fungal sporocarp promotes dispersal by wood-feeding termites.</title>
        <authorList>
            <consortium name="DOE Joint Genome Institute"/>
            <person name="Koch R.A."/>
            <person name="Yoon G."/>
            <person name="Arayal U."/>
            <person name="Lail K."/>
            <person name="Amirebrahimi M."/>
            <person name="Labutti K."/>
            <person name="Lipzen A."/>
            <person name="Riley R."/>
            <person name="Barry K."/>
            <person name="Henrissat B."/>
            <person name="Grigoriev I.V."/>
            <person name="Herr J.R."/>
            <person name="Aime M.C."/>
        </authorList>
    </citation>
    <scope>NUCLEOTIDE SEQUENCE</scope>
    <source>
        <strain evidence="1">MCA 3950</strain>
    </source>
</reference>
<organism evidence="1 2">
    <name type="scientific">Guyanagaster necrorhizus</name>
    <dbReference type="NCBI Taxonomy" id="856835"/>
    <lineage>
        <taxon>Eukaryota</taxon>
        <taxon>Fungi</taxon>
        <taxon>Dikarya</taxon>
        <taxon>Basidiomycota</taxon>
        <taxon>Agaricomycotina</taxon>
        <taxon>Agaricomycetes</taxon>
        <taxon>Agaricomycetidae</taxon>
        <taxon>Agaricales</taxon>
        <taxon>Marasmiineae</taxon>
        <taxon>Physalacriaceae</taxon>
        <taxon>Guyanagaster</taxon>
    </lineage>
</organism>
<accession>A0A9P7VQW4</accession>
<dbReference type="GeneID" id="66101569"/>
<dbReference type="InterPro" id="IPR017853">
    <property type="entry name" value="GH"/>
</dbReference>
<gene>
    <name evidence="1" type="ORF">BT62DRAFT_1077172</name>
</gene>
<proteinExistence type="predicted"/>
<evidence type="ECO:0008006" key="3">
    <source>
        <dbReference type="Google" id="ProtNLM"/>
    </source>
</evidence>